<organism evidence="2">
    <name type="scientific">viral metagenome</name>
    <dbReference type="NCBI Taxonomy" id="1070528"/>
    <lineage>
        <taxon>unclassified sequences</taxon>
        <taxon>metagenomes</taxon>
        <taxon>organismal metagenomes</taxon>
    </lineage>
</organism>
<evidence type="ECO:0000313" key="2">
    <source>
        <dbReference type="EMBL" id="QHS98790.1"/>
    </source>
</evidence>
<proteinExistence type="predicted"/>
<feature type="compositionally biased region" description="Basic residues" evidence="1">
    <location>
        <begin position="184"/>
        <end position="195"/>
    </location>
</feature>
<name>A0A6C0C2Z8_9ZZZZ</name>
<accession>A0A6C0C2Z8</accession>
<feature type="region of interest" description="Disordered" evidence="1">
    <location>
        <begin position="259"/>
        <end position="293"/>
    </location>
</feature>
<sequence>MTSIVSDTPDDIKKKFNTFKKNWFHTIKLGICDKNFDNKEIIDFIQNWEDKEFIKDWLIEQLNELPDWVEIKDDIIDSQDLKEDFEEFKNNYYEVILKHLRVFKSDIYLETKTAKKGIASDNCPFLTLNVASKFKSSKKGGKRRKKKTRRKRGANERRAEENRRRRRRRRNTRCSLPNCNIQGGRRRKKKTRKRMGGMTEEEALEKALDEYIIALMTLRCKYDALEKTEKNAIQLGIEAEALGNEYRKLIGVLTGEDHREEGAGGVSEEGGKTRKRMGGMPVRSSSSTRRRPPKEFFLDKDETLRQEPLPDDTVIQHPHYEETPLPLAQGPRWRERSLMERDEFGKTHGWIVENQTDGRDDGIIVPISQGRPKQACCSPCQKGWCDTIMGRCAPTKKTEIGPVKHCRACISHDGQTWHPDRQYKKKCLKPDEAFDDNDNAKFIKYIGGGKRRKKKTRKKRK</sequence>
<evidence type="ECO:0000256" key="1">
    <source>
        <dbReference type="SAM" id="MobiDB-lite"/>
    </source>
</evidence>
<dbReference type="EMBL" id="MN739323">
    <property type="protein sequence ID" value="QHS98790.1"/>
    <property type="molecule type" value="Genomic_DNA"/>
</dbReference>
<feature type="compositionally biased region" description="Basic residues" evidence="1">
    <location>
        <begin position="135"/>
        <end position="152"/>
    </location>
</feature>
<protein>
    <submittedName>
        <fullName evidence="2">Uncharacterized protein</fullName>
    </submittedName>
</protein>
<reference evidence="2" key="1">
    <citation type="journal article" date="2020" name="Nature">
        <title>Giant virus diversity and host interactions through global metagenomics.</title>
        <authorList>
            <person name="Schulz F."/>
            <person name="Roux S."/>
            <person name="Paez-Espino D."/>
            <person name="Jungbluth S."/>
            <person name="Walsh D.A."/>
            <person name="Denef V.J."/>
            <person name="McMahon K.D."/>
            <person name="Konstantinidis K.T."/>
            <person name="Eloe-Fadrosh E.A."/>
            <person name="Kyrpides N.C."/>
            <person name="Woyke T."/>
        </authorList>
    </citation>
    <scope>NUCLEOTIDE SEQUENCE</scope>
    <source>
        <strain evidence="2">GVMAG-M-3300020185-18</strain>
    </source>
</reference>
<feature type="region of interest" description="Disordered" evidence="1">
    <location>
        <begin position="134"/>
        <end position="198"/>
    </location>
</feature>
<dbReference type="AlphaFoldDB" id="A0A6C0C2Z8"/>
<feature type="compositionally biased region" description="Basic and acidic residues" evidence="1">
    <location>
        <begin position="153"/>
        <end position="163"/>
    </location>
</feature>